<keyword evidence="2" id="KW-1185">Reference proteome</keyword>
<dbReference type="Proteomes" id="UP000030643">
    <property type="component" value="Unassembled WGS sequence"/>
</dbReference>
<evidence type="ECO:0000313" key="1">
    <source>
        <dbReference type="EMBL" id="GAK30150.1"/>
    </source>
</evidence>
<dbReference type="GO" id="GO:0004386">
    <property type="term" value="F:helicase activity"/>
    <property type="evidence" value="ECO:0007669"/>
    <property type="project" value="UniProtKB-KW"/>
</dbReference>
<gene>
    <name evidence="1" type="ORF">WOSG25_012470</name>
</gene>
<keyword evidence="1" id="KW-0547">Nucleotide-binding</keyword>
<proteinExistence type="predicted"/>
<dbReference type="AlphaFoldDB" id="A0A069CR02"/>
<sequence>MEFIHNMLIKFLTRLNAYFKGFLRYEKGEKEVLSTTYKNIVDKFEGLIT</sequence>
<keyword evidence="1" id="KW-0067">ATP-binding</keyword>
<name>A0A069CR02_WEIOS</name>
<reference evidence="2" key="1">
    <citation type="journal article" date="2014" name="Genome Announc.">
        <title>Draft genome sequence of Weissella oryzae SG25T, isolated from fermented rice grains.</title>
        <authorList>
            <person name="Tanizawa Y."/>
            <person name="Fujisawa T."/>
            <person name="Mochizuki T."/>
            <person name="Kaminuma E."/>
            <person name="Suzuki Y."/>
            <person name="Nakamura Y."/>
            <person name="Tohno M."/>
        </authorList>
    </citation>
    <scope>NUCLEOTIDE SEQUENCE [LARGE SCALE GENOMIC DNA]</scope>
    <source>
        <strain evidence="2">DSM 25784 / JCM 18191 / LMG 30913 / SG25</strain>
    </source>
</reference>
<dbReference type="EMBL" id="DF820484">
    <property type="protein sequence ID" value="GAK30150.1"/>
    <property type="molecule type" value="Genomic_DNA"/>
</dbReference>
<keyword evidence="1" id="KW-0378">Hydrolase</keyword>
<keyword evidence="1" id="KW-0347">Helicase</keyword>
<evidence type="ECO:0000313" key="2">
    <source>
        <dbReference type="Proteomes" id="UP000030643"/>
    </source>
</evidence>
<organism evidence="1 2">
    <name type="scientific">Weissella oryzae (strain DSM 25784 / JCM 18191 / LMG 30913 / SG25)</name>
    <dbReference type="NCBI Taxonomy" id="1329250"/>
    <lineage>
        <taxon>Bacteria</taxon>
        <taxon>Bacillati</taxon>
        <taxon>Bacillota</taxon>
        <taxon>Bacilli</taxon>
        <taxon>Lactobacillales</taxon>
        <taxon>Lactobacillaceae</taxon>
        <taxon>Weissella</taxon>
    </lineage>
</organism>
<accession>A0A069CR02</accession>
<protein>
    <submittedName>
        <fullName evidence="1">DNA helicase UvrD/Rep family protein</fullName>
    </submittedName>
</protein>